<proteinExistence type="predicted"/>
<keyword evidence="2" id="KW-1185">Reference proteome</keyword>
<organism evidence="1 2">
    <name type="scientific">Methanocaldococcus lauensis</name>
    <dbReference type="NCBI Taxonomy" id="2546128"/>
    <lineage>
        <taxon>Archaea</taxon>
        <taxon>Methanobacteriati</taxon>
        <taxon>Methanobacteriota</taxon>
        <taxon>Methanomada group</taxon>
        <taxon>Methanococci</taxon>
        <taxon>Methanococcales</taxon>
        <taxon>Methanocaldococcaceae</taxon>
        <taxon>Methanocaldococcus</taxon>
    </lineage>
</organism>
<dbReference type="GeneID" id="65883403"/>
<evidence type="ECO:0000313" key="1">
    <source>
        <dbReference type="EMBL" id="CAB3288186.1"/>
    </source>
</evidence>
<evidence type="ECO:0000313" key="2">
    <source>
        <dbReference type="Proteomes" id="UP000679213"/>
    </source>
</evidence>
<accession>A0A8D6PVN9</accession>
<dbReference type="RefSeq" id="WP_214400466.1">
    <property type="nucleotide sequence ID" value="NZ_LR792632.1"/>
</dbReference>
<dbReference type="EMBL" id="LR792632">
    <property type="protein sequence ID" value="CAB3288186.1"/>
    <property type="molecule type" value="Genomic_DNA"/>
</dbReference>
<name>A0A8D6PVN9_9EURY</name>
<sequence length="64" mass="8110">MRYFVYLTYSEFFECFRLKNWKKFFEILRKHELDIKDEDSVHIWDVYKSGDMFCVEFTVWKNAH</sequence>
<reference evidence="1 2" key="1">
    <citation type="submission" date="2020-04" db="EMBL/GenBank/DDBJ databases">
        <authorList>
            <consortium name="Genoscope - CEA"/>
            <person name="William W."/>
        </authorList>
    </citation>
    <scope>NUCLEOTIDE SEQUENCE [LARGE SCALE GENOMIC DNA]</scope>
    <source>
        <strain evidence="1 2">SG7</strain>
    </source>
</reference>
<gene>
    <name evidence="1" type="ORF">MLAUSG7_0589</name>
</gene>
<dbReference type="AlphaFoldDB" id="A0A8D6PVN9"/>
<dbReference type="Proteomes" id="UP000679213">
    <property type="component" value="Chromosome I"/>
</dbReference>
<dbReference type="KEGG" id="mesg:MLAUSG7_0589"/>
<protein>
    <submittedName>
        <fullName evidence="1">Uncharacterized protein</fullName>
    </submittedName>
</protein>